<dbReference type="PANTHER" id="PTHR46847">
    <property type="entry name" value="D-ALLOSE-BINDING PERIPLASMIC PROTEIN-RELATED"/>
    <property type="match status" value="1"/>
</dbReference>
<dbReference type="Pfam" id="PF13407">
    <property type="entry name" value="Peripla_BP_4"/>
    <property type="match status" value="1"/>
</dbReference>
<evidence type="ECO:0000256" key="1">
    <source>
        <dbReference type="ARBA" id="ARBA00004196"/>
    </source>
</evidence>
<feature type="chain" id="PRO_5045218706" evidence="4">
    <location>
        <begin position="22"/>
        <end position="140"/>
    </location>
</feature>
<comment type="similarity">
    <text evidence="2">Belongs to the bacterial solute-binding protein 2 family.</text>
</comment>
<name>A0ABV5WG85_9BACI</name>
<evidence type="ECO:0000256" key="3">
    <source>
        <dbReference type="ARBA" id="ARBA00022729"/>
    </source>
</evidence>
<comment type="caution">
    <text evidence="6">The sequence shown here is derived from an EMBL/GenBank/DDBJ whole genome shotgun (WGS) entry which is preliminary data.</text>
</comment>
<organism evidence="6 7">
    <name type="scientific">Ectobacillus funiculus</name>
    <dbReference type="NCBI Taxonomy" id="137993"/>
    <lineage>
        <taxon>Bacteria</taxon>
        <taxon>Bacillati</taxon>
        <taxon>Bacillota</taxon>
        <taxon>Bacilli</taxon>
        <taxon>Bacillales</taxon>
        <taxon>Bacillaceae</taxon>
        <taxon>Ectobacillus</taxon>
    </lineage>
</organism>
<evidence type="ECO:0000256" key="2">
    <source>
        <dbReference type="ARBA" id="ARBA00007639"/>
    </source>
</evidence>
<evidence type="ECO:0000313" key="6">
    <source>
        <dbReference type="EMBL" id="MFB9759630.1"/>
    </source>
</evidence>
<protein>
    <submittedName>
        <fullName evidence="6">Substrate-binding domain-containing protein</fullName>
    </submittedName>
</protein>
<feature type="domain" description="Periplasmic binding protein" evidence="5">
    <location>
        <begin position="45"/>
        <end position="133"/>
    </location>
</feature>
<evidence type="ECO:0000256" key="4">
    <source>
        <dbReference type="SAM" id="SignalP"/>
    </source>
</evidence>
<keyword evidence="3 4" id="KW-0732">Signal</keyword>
<dbReference type="EMBL" id="JBHMAF010000081">
    <property type="protein sequence ID" value="MFB9759630.1"/>
    <property type="molecule type" value="Genomic_DNA"/>
</dbReference>
<dbReference type="PANTHER" id="PTHR46847:SF1">
    <property type="entry name" value="D-ALLOSE-BINDING PERIPLASMIC PROTEIN-RELATED"/>
    <property type="match status" value="1"/>
</dbReference>
<dbReference type="InterPro" id="IPR028082">
    <property type="entry name" value="Peripla_BP_I"/>
</dbReference>
<feature type="non-terminal residue" evidence="6">
    <location>
        <position position="140"/>
    </location>
</feature>
<comment type="subcellular location">
    <subcellularLocation>
        <location evidence="1">Cell envelope</location>
    </subcellularLocation>
</comment>
<dbReference type="SUPFAM" id="SSF53822">
    <property type="entry name" value="Periplasmic binding protein-like I"/>
    <property type="match status" value="1"/>
</dbReference>
<dbReference type="RefSeq" id="WP_379949970.1">
    <property type="nucleotide sequence ID" value="NZ_JBHMAF010000081.1"/>
</dbReference>
<evidence type="ECO:0000313" key="7">
    <source>
        <dbReference type="Proteomes" id="UP001589609"/>
    </source>
</evidence>
<dbReference type="InterPro" id="IPR025997">
    <property type="entry name" value="SBP_2_dom"/>
</dbReference>
<dbReference type="Gene3D" id="3.40.50.2300">
    <property type="match status" value="1"/>
</dbReference>
<proteinExistence type="inferred from homology"/>
<dbReference type="PROSITE" id="PS51257">
    <property type="entry name" value="PROKAR_LIPOPROTEIN"/>
    <property type="match status" value="1"/>
</dbReference>
<gene>
    <name evidence="6" type="ORF">ACFFMS_14500</name>
</gene>
<keyword evidence="7" id="KW-1185">Reference proteome</keyword>
<feature type="signal peptide" evidence="4">
    <location>
        <begin position="1"/>
        <end position="21"/>
    </location>
</feature>
<accession>A0ABV5WG85</accession>
<dbReference type="Proteomes" id="UP001589609">
    <property type="component" value="Unassembled WGS sequence"/>
</dbReference>
<evidence type="ECO:0000259" key="5">
    <source>
        <dbReference type="Pfam" id="PF13407"/>
    </source>
</evidence>
<reference evidence="6 7" key="1">
    <citation type="submission" date="2024-09" db="EMBL/GenBank/DDBJ databases">
        <authorList>
            <person name="Sun Q."/>
            <person name="Mori K."/>
        </authorList>
    </citation>
    <scope>NUCLEOTIDE SEQUENCE [LARGE SCALE GENOMIC DNA]</scope>
    <source>
        <strain evidence="6 7">JCM 11201</strain>
    </source>
</reference>
<sequence length="140" mass="14420">MKKAMYKVLAPFMVLLLLMMAACSNGSSDKTSSSASDSKDKKIKIGLTVGTLSNPFFVSMSKGAKEAAKELGGEAIVVSADYDLSKQMAQVEDFITKKVDMILLNAVDSKGIAAAVQQAKAAGIPVIAVDVGADGGVSAT</sequence>